<accession>A0A386RE85</accession>
<organism evidence="2 3">
    <name type="scientific">Lactobacillus helveticus</name>
    <name type="common">Lactobacillus suntoryeus</name>
    <dbReference type="NCBI Taxonomy" id="1587"/>
    <lineage>
        <taxon>Bacteria</taxon>
        <taxon>Bacillati</taxon>
        <taxon>Bacillota</taxon>
        <taxon>Bacilli</taxon>
        <taxon>Lactobacillales</taxon>
        <taxon>Lactobacillaceae</taxon>
        <taxon>Lactobacillus</taxon>
    </lineage>
</organism>
<feature type="domain" description="Phage head morphogenesis" evidence="1">
    <location>
        <begin position="148"/>
        <end position="253"/>
    </location>
</feature>
<dbReference type="EMBL" id="CP017982">
    <property type="protein sequence ID" value="AYE61430.1"/>
    <property type="molecule type" value="Genomic_DNA"/>
</dbReference>
<evidence type="ECO:0000313" key="2">
    <source>
        <dbReference type="EMBL" id="AYE61430.1"/>
    </source>
</evidence>
<evidence type="ECO:0000259" key="1">
    <source>
        <dbReference type="Pfam" id="PF04233"/>
    </source>
</evidence>
<proteinExistence type="predicted"/>
<evidence type="ECO:0000313" key="3">
    <source>
        <dbReference type="Proteomes" id="UP000267794"/>
    </source>
</evidence>
<protein>
    <submittedName>
        <fullName evidence="2">SPP1 gp7 family phage head morphogenesis protein</fullName>
    </submittedName>
</protein>
<dbReference type="Pfam" id="PF04233">
    <property type="entry name" value="Phage_Mu_F"/>
    <property type="match status" value="1"/>
</dbReference>
<sequence>MKRRVPTRYPMKLEQQYARDLKKVVTDWDRGARSCAKFYLKQYVNGGTQLKLDDATDDPNWIDKLNQQIELMGFGLQQAKKAHDENAIATKFVRSINAFSYSNVKAQAAMVGLDPISDNNVLRNYVKGKIKENVSLINSMYSSYWHSLEKDIYRSITSGGGITSITDAITNRTGMAKRHADLIANDQTGTIISQLNAYRAKSAGAEKYLWRSMEDRRVRPKHRELDGKIFKYGDPNGGDNGELPGEPIRCRCLAEPIF</sequence>
<dbReference type="InterPro" id="IPR006528">
    <property type="entry name" value="Phage_head_morphogenesis_dom"/>
</dbReference>
<gene>
    <name evidence="2" type="ORF">BC335_0942</name>
</gene>
<dbReference type="AlphaFoldDB" id="A0A386RE85"/>
<dbReference type="RefSeq" id="WP_120357346.1">
    <property type="nucleotide sequence ID" value="NZ_CP017982.1"/>
</dbReference>
<dbReference type="NCBIfam" id="TIGR01641">
    <property type="entry name" value="phageSPP1_gp7"/>
    <property type="match status" value="1"/>
</dbReference>
<reference evidence="2 3" key="1">
    <citation type="submission" date="2016-10" db="EMBL/GenBank/DDBJ databases">
        <title>Complete genomic sequencing of Lactobacillus helveticus LH99 and comparative genome analysis.</title>
        <authorList>
            <person name="Li N."/>
            <person name="You C."/>
            <person name="Liu Z."/>
        </authorList>
    </citation>
    <scope>NUCLEOTIDE SEQUENCE [LARGE SCALE GENOMIC DNA]</scope>
    <source>
        <strain evidence="2 3">LH99</strain>
    </source>
</reference>
<dbReference type="Proteomes" id="UP000267794">
    <property type="component" value="Chromosome"/>
</dbReference>
<name>A0A386RE85_LACHE</name>